<evidence type="ECO:0000256" key="7">
    <source>
        <dbReference type="SAM" id="Phobius"/>
    </source>
</evidence>
<evidence type="ECO:0000256" key="4">
    <source>
        <dbReference type="ARBA" id="ARBA00022989"/>
    </source>
</evidence>
<name>A0AAU7TGU3_9ACTN</name>
<comment type="subcellular location">
    <subcellularLocation>
        <location evidence="1">Cell membrane</location>
        <topology evidence="1">Single-pass membrane protein</topology>
    </subcellularLocation>
</comment>
<feature type="compositionally biased region" description="Pro residues" evidence="6">
    <location>
        <begin position="218"/>
        <end position="227"/>
    </location>
</feature>
<feature type="region of interest" description="Disordered" evidence="6">
    <location>
        <begin position="142"/>
        <end position="286"/>
    </location>
</feature>
<feature type="transmembrane region" description="Helical" evidence="7">
    <location>
        <begin position="97"/>
        <end position="113"/>
    </location>
</feature>
<dbReference type="Pfam" id="PF09922">
    <property type="entry name" value="LiaF-like_C"/>
    <property type="match status" value="1"/>
</dbReference>
<dbReference type="PANTHER" id="PTHR33885">
    <property type="entry name" value="PHAGE SHOCK PROTEIN C"/>
    <property type="match status" value="1"/>
</dbReference>
<keyword evidence="3 7" id="KW-0812">Transmembrane</keyword>
<dbReference type="PANTHER" id="PTHR33885:SF3">
    <property type="entry name" value="PHAGE SHOCK PROTEIN C"/>
    <property type="match status" value="1"/>
</dbReference>
<keyword evidence="2" id="KW-1003">Cell membrane</keyword>
<evidence type="ECO:0000256" key="5">
    <source>
        <dbReference type="ARBA" id="ARBA00023136"/>
    </source>
</evidence>
<evidence type="ECO:0000256" key="6">
    <source>
        <dbReference type="SAM" id="MobiDB-lite"/>
    </source>
</evidence>
<dbReference type="InterPro" id="IPR024425">
    <property type="entry name" value="LiaF-like_C"/>
</dbReference>
<gene>
    <name evidence="10" type="ORF">ABN611_05595</name>
</gene>
<evidence type="ECO:0000259" key="9">
    <source>
        <dbReference type="Pfam" id="PF09922"/>
    </source>
</evidence>
<keyword evidence="4 7" id="KW-1133">Transmembrane helix</keyword>
<evidence type="ECO:0000313" key="10">
    <source>
        <dbReference type="EMBL" id="XBV25895.1"/>
    </source>
</evidence>
<dbReference type="InterPro" id="IPR052027">
    <property type="entry name" value="PspC"/>
</dbReference>
<feature type="compositionally biased region" description="Gly residues" evidence="6">
    <location>
        <begin position="263"/>
        <end position="274"/>
    </location>
</feature>
<organism evidence="10">
    <name type="scientific">Kribbella sp. HUAS MG21</name>
    <dbReference type="NCBI Taxonomy" id="3160966"/>
    <lineage>
        <taxon>Bacteria</taxon>
        <taxon>Bacillati</taxon>
        <taxon>Actinomycetota</taxon>
        <taxon>Actinomycetes</taxon>
        <taxon>Propionibacteriales</taxon>
        <taxon>Kribbellaceae</taxon>
        <taxon>Kribbella</taxon>
    </lineage>
</organism>
<sequence length="482" mass="49558">MEQNQSGPAGFDRSSLQNPQSWRRSRSDRWVAGVCGGIGRGLNIDPVLVRVVMAVLILSGPGIIFYIAAWVLMPDEGSDRSAAQGVLGDRVRPDHPWLWPVVIGVCVFAGIAMMSSFDFGRFVPGPLIVLAIIWLVAKQRKNSRQGSNGRPQDVTYPAAPGQQPTTPYGGQAPSAPYTGQAPSGQASSAPYAGQASTAPYAAQQPTAQQPMSAYTPPRTDPPVPPAGPSSSATQRPQDRTVEPVQPVWTEDDPLGLYVDEPAGPGGTSGPGGTGAPAATKAAEPPAKGMRGVKSLVVVLTGLAIGIAALAGASTATMLVIGLATLGAGMLLGGFVGRTLALLPLGILLAMGAVASTVFPAVPRNFADTNYVAPTGQTITATGTSYEFDAGSVRLDLTKATFGPGARVQVNGGVGEVVVKVPADVDLKGKLSTEMGDVAFLNENRGGHNAQLTLDDLGADGKAGEQVTLDLNLKLGSIKVERG</sequence>
<feature type="transmembrane region" description="Helical" evidence="7">
    <location>
        <begin position="47"/>
        <end position="72"/>
    </location>
</feature>
<feature type="compositionally biased region" description="Low complexity" evidence="6">
    <location>
        <begin position="275"/>
        <end position="286"/>
    </location>
</feature>
<feature type="domain" description="Phage shock protein PspC N-terminal" evidence="8">
    <location>
        <begin position="22"/>
        <end position="76"/>
    </location>
</feature>
<accession>A0AAU7TGU3</accession>
<evidence type="ECO:0000256" key="2">
    <source>
        <dbReference type="ARBA" id="ARBA00022475"/>
    </source>
</evidence>
<feature type="compositionally biased region" description="Low complexity" evidence="6">
    <location>
        <begin position="194"/>
        <end position="217"/>
    </location>
</feature>
<evidence type="ECO:0000256" key="1">
    <source>
        <dbReference type="ARBA" id="ARBA00004162"/>
    </source>
</evidence>
<dbReference type="RefSeq" id="WP_350278702.1">
    <property type="nucleotide sequence ID" value="NZ_CP158165.1"/>
</dbReference>
<dbReference type="EMBL" id="CP158165">
    <property type="protein sequence ID" value="XBV25895.1"/>
    <property type="molecule type" value="Genomic_DNA"/>
</dbReference>
<reference evidence="10" key="1">
    <citation type="submission" date="2024-06" db="EMBL/GenBank/DDBJ databases">
        <title>Kribbella sp. strain HUAS MG21 genome sequences.</title>
        <authorList>
            <person name="Mo P."/>
        </authorList>
    </citation>
    <scope>NUCLEOTIDE SEQUENCE</scope>
    <source>
        <strain evidence="10">HUAS MG21</strain>
    </source>
</reference>
<protein>
    <submittedName>
        <fullName evidence="10">PspC domain-containing protein</fullName>
    </submittedName>
</protein>
<proteinExistence type="predicted"/>
<evidence type="ECO:0000256" key="3">
    <source>
        <dbReference type="ARBA" id="ARBA00022692"/>
    </source>
</evidence>
<keyword evidence="5 7" id="KW-0472">Membrane</keyword>
<dbReference type="Pfam" id="PF04024">
    <property type="entry name" value="PspC"/>
    <property type="match status" value="1"/>
</dbReference>
<evidence type="ECO:0000259" key="8">
    <source>
        <dbReference type="Pfam" id="PF04024"/>
    </source>
</evidence>
<feature type="region of interest" description="Disordered" evidence="6">
    <location>
        <begin position="1"/>
        <end position="24"/>
    </location>
</feature>
<feature type="domain" description="Cell wall-active antibiotics response LiaF-like C-terminal" evidence="9">
    <location>
        <begin position="389"/>
        <end position="479"/>
    </location>
</feature>
<dbReference type="GO" id="GO:0005886">
    <property type="term" value="C:plasma membrane"/>
    <property type="evidence" value="ECO:0007669"/>
    <property type="project" value="UniProtKB-SubCell"/>
</dbReference>
<dbReference type="AlphaFoldDB" id="A0AAU7TGU3"/>
<feature type="transmembrane region" description="Helical" evidence="7">
    <location>
        <begin position="295"/>
        <end position="320"/>
    </location>
</feature>
<feature type="transmembrane region" description="Helical" evidence="7">
    <location>
        <begin position="340"/>
        <end position="361"/>
    </location>
</feature>
<feature type="transmembrane region" description="Helical" evidence="7">
    <location>
        <begin position="119"/>
        <end position="137"/>
    </location>
</feature>
<dbReference type="InterPro" id="IPR007168">
    <property type="entry name" value="Phageshock_PspC_N"/>
</dbReference>